<comment type="similarity">
    <text evidence="3">Belongs to the KdsC family.</text>
</comment>
<evidence type="ECO:0000256" key="2">
    <source>
        <dbReference type="ARBA" id="ARBA00001946"/>
    </source>
</evidence>
<feature type="binding site" evidence="12">
    <location>
        <position position="98"/>
    </location>
    <ligand>
        <name>substrate</name>
    </ligand>
</feature>
<evidence type="ECO:0000256" key="8">
    <source>
        <dbReference type="ARBA" id="ARBA00022801"/>
    </source>
</evidence>
<comment type="catalytic activity">
    <reaction evidence="1">
        <text>3-deoxy-alpha-D-manno-2-octulosonate-8-phosphate + H2O = 3-deoxy-alpha-D-manno-oct-2-ulosonate + phosphate</text>
        <dbReference type="Rhea" id="RHEA:11500"/>
        <dbReference type="ChEBI" id="CHEBI:15377"/>
        <dbReference type="ChEBI" id="CHEBI:43474"/>
        <dbReference type="ChEBI" id="CHEBI:85985"/>
        <dbReference type="ChEBI" id="CHEBI:85986"/>
        <dbReference type="EC" id="3.1.3.45"/>
    </reaction>
</comment>
<evidence type="ECO:0000256" key="9">
    <source>
        <dbReference type="ARBA" id="ARBA00022842"/>
    </source>
</evidence>
<keyword evidence="8 14" id="KW-0378">Hydrolase</keyword>
<evidence type="ECO:0000313" key="14">
    <source>
        <dbReference type="EMBL" id="ABK45824.1"/>
    </source>
</evidence>
<keyword evidence="7 13" id="KW-0479">Metal-binding</keyword>
<evidence type="ECO:0000256" key="12">
    <source>
        <dbReference type="PIRSR" id="PIRSR006118-1"/>
    </source>
</evidence>
<dbReference type="PIRSF" id="PIRSF006118">
    <property type="entry name" value="KDO8-P_Ptase"/>
    <property type="match status" value="1"/>
</dbReference>
<dbReference type="EMBL" id="CP000471">
    <property type="protein sequence ID" value="ABK45824.1"/>
    <property type="molecule type" value="Genomic_DNA"/>
</dbReference>
<dbReference type="Gene3D" id="3.40.50.1000">
    <property type="entry name" value="HAD superfamily/HAD-like"/>
    <property type="match status" value="1"/>
</dbReference>
<evidence type="ECO:0000256" key="6">
    <source>
        <dbReference type="ARBA" id="ARBA00020092"/>
    </source>
</evidence>
<dbReference type="NCBIfam" id="TIGR01670">
    <property type="entry name" value="KdsC-phosphatas"/>
    <property type="match status" value="1"/>
</dbReference>
<feature type="binding site" evidence="13">
    <location>
        <position position="121"/>
    </location>
    <ligand>
        <name>Mg(2+)</name>
        <dbReference type="ChEBI" id="CHEBI:18420"/>
    </ligand>
</feature>
<dbReference type="RefSeq" id="WP_011714883.1">
    <property type="nucleotide sequence ID" value="NC_008576.1"/>
</dbReference>
<dbReference type="GO" id="GO:0008781">
    <property type="term" value="F:N-acylneuraminate cytidylyltransferase activity"/>
    <property type="evidence" value="ECO:0007669"/>
    <property type="project" value="TreeGrafter"/>
</dbReference>
<dbReference type="InterPro" id="IPR010023">
    <property type="entry name" value="KdsC_fam"/>
</dbReference>
<comment type="cofactor">
    <cofactor evidence="2 13">
        <name>Mg(2+)</name>
        <dbReference type="ChEBI" id="CHEBI:18420"/>
    </cofactor>
</comment>
<keyword evidence="9 13" id="KW-0460">Magnesium</keyword>
<dbReference type="SFLD" id="SFLDG01136">
    <property type="entry name" value="C1.6:_Phosphoserine_Phosphatas"/>
    <property type="match status" value="1"/>
</dbReference>
<dbReference type="PANTHER" id="PTHR21485:SF6">
    <property type="entry name" value="N-ACYLNEURAMINATE CYTIDYLYLTRANSFERASE-RELATED"/>
    <property type="match status" value="1"/>
</dbReference>
<comment type="subunit">
    <text evidence="4">Homotetramer.</text>
</comment>
<dbReference type="FunFam" id="3.40.50.1000:FF:000029">
    <property type="entry name" value="3-deoxy-D-manno-octulosonate 8-phosphate phosphatase KdsC"/>
    <property type="match status" value="1"/>
</dbReference>
<dbReference type="SFLD" id="SFLDG01138">
    <property type="entry name" value="C1.6.2:_Deoxy-d-mannose-octulo"/>
    <property type="match status" value="1"/>
</dbReference>
<keyword evidence="10" id="KW-0448">Lipopolysaccharide biosynthesis</keyword>
<feature type="binding site" evidence="13">
    <location>
        <position position="28"/>
    </location>
    <ligand>
        <name>Mg(2+)</name>
        <dbReference type="ChEBI" id="CHEBI:18420"/>
    </ligand>
</feature>
<dbReference type="SUPFAM" id="SSF56784">
    <property type="entry name" value="HAD-like"/>
    <property type="match status" value="1"/>
</dbReference>
<dbReference type="GO" id="GO:0019143">
    <property type="term" value="F:3-deoxy-manno-octulosonate-8-phosphatase activity"/>
    <property type="evidence" value="ECO:0007669"/>
    <property type="project" value="UniProtKB-EC"/>
</dbReference>
<dbReference type="InterPro" id="IPR036412">
    <property type="entry name" value="HAD-like_sf"/>
</dbReference>
<dbReference type="KEGG" id="mgm:Mmc1_3338"/>
<dbReference type="CDD" id="cd01630">
    <property type="entry name" value="HAD_KDO-like"/>
    <property type="match status" value="1"/>
</dbReference>
<evidence type="ECO:0000256" key="4">
    <source>
        <dbReference type="ARBA" id="ARBA00011881"/>
    </source>
</evidence>
<dbReference type="SFLD" id="SFLDS00003">
    <property type="entry name" value="Haloacid_Dehalogenase"/>
    <property type="match status" value="1"/>
</dbReference>
<organism evidence="14 15">
    <name type="scientific">Magnetococcus marinus (strain ATCC BAA-1437 / JCM 17883 / MC-1)</name>
    <dbReference type="NCBI Taxonomy" id="156889"/>
    <lineage>
        <taxon>Bacteria</taxon>
        <taxon>Pseudomonadati</taxon>
        <taxon>Pseudomonadota</taxon>
        <taxon>Magnetococcia</taxon>
        <taxon>Magnetococcales</taxon>
        <taxon>Magnetococcaceae</taxon>
        <taxon>Magnetococcus</taxon>
    </lineage>
</organism>
<evidence type="ECO:0000256" key="10">
    <source>
        <dbReference type="ARBA" id="ARBA00022985"/>
    </source>
</evidence>
<dbReference type="eggNOG" id="COG1778">
    <property type="taxonomic scope" value="Bacteria"/>
</dbReference>
<evidence type="ECO:0000256" key="7">
    <source>
        <dbReference type="ARBA" id="ARBA00022723"/>
    </source>
</evidence>
<dbReference type="EC" id="3.1.3.45" evidence="5"/>
<dbReference type="InterPro" id="IPR050793">
    <property type="entry name" value="CMP-NeuNAc_synthase"/>
</dbReference>
<feature type="binding site" evidence="12">
    <location>
        <position position="82"/>
    </location>
    <ligand>
        <name>substrate</name>
    </ligand>
</feature>
<reference evidence="15" key="1">
    <citation type="journal article" date="2009" name="Appl. Environ. Microbiol.">
        <title>Complete genome sequence of the chemolithoautotrophic marine magnetotactic coccus strain MC-1.</title>
        <authorList>
            <person name="Schubbe S."/>
            <person name="Williams T.J."/>
            <person name="Xie G."/>
            <person name="Kiss H.E."/>
            <person name="Brettin T.S."/>
            <person name="Martinez D."/>
            <person name="Ross C.A."/>
            <person name="Schuler D."/>
            <person name="Cox B.L."/>
            <person name="Nealson K.H."/>
            <person name="Bazylinski D.A."/>
        </authorList>
    </citation>
    <scope>NUCLEOTIDE SEQUENCE [LARGE SCALE GENOMIC DNA]</scope>
    <source>
        <strain evidence="15">ATCC BAA-1437 / JCM 17883 / MC-1</strain>
    </source>
</reference>
<reference evidence="14 15" key="2">
    <citation type="journal article" date="2012" name="Int. J. Syst. Evol. Microbiol.">
        <title>Magnetococcus marinus gen. nov., sp. nov., a marine, magnetotactic bacterium that represents a novel lineage (Magnetococcaceae fam. nov.; Magnetococcales ord. nov.) at the base of the Alphaproteobacteria.</title>
        <authorList>
            <person name="Bazylinski D.A."/>
            <person name="Williams T.J."/>
            <person name="Lefevre C.T."/>
            <person name="Berg R.J."/>
            <person name="Zhang C.L."/>
            <person name="Bowser S.S."/>
            <person name="Dean A.J."/>
            <person name="Beveridge T.J."/>
        </authorList>
    </citation>
    <scope>NUCLEOTIDE SEQUENCE [LARGE SCALE GENOMIC DNA]</scope>
    <source>
        <strain evidence="15">ATCC BAA-1437 / JCM 17883 / MC-1</strain>
    </source>
</reference>
<keyword evidence="15" id="KW-1185">Reference proteome</keyword>
<feature type="binding site" evidence="12">
    <location>
        <position position="74"/>
    </location>
    <ligand>
        <name>substrate</name>
    </ligand>
</feature>
<dbReference type="AlphaFoldDB" id="A0LCY1"/>
<evidence type="ECO:0000256" key="1">
    <source>
        <dbReference type="ARBA" id="ARBA00000898"/>
    </source>
</evidence>
<name>A0LCY1_MAGMM</name>
<accession>A0LCY1</accession>
<sequence>MTAKGKEGAVVEASIRTKLKAIRLVALDVDGVLTDGGIYYGNQGEELKRFYVQDGLGIRLMLDAGIHVGLITARKSQLVARRGAELQMSFVHQGVKDKWFCLCEEMGRLGLEASQCAYMGDDLIDLGVLTRVGLAATPADGHEAVRARVDWVAPKPGGGGAVRALADALLQARDQWDIIMARMIG</sequence>
<evidence type="ECO:0000256" key="11">
    <source>
        <dbReference type="ARBA" id="ARBA00031051"/>
    </source>
</evidence>
<protein>
    <recommendedName>
        <fullName evidence="6">3-deoxy-D-manno-octulosonate 8-phosphate phosphatase KdsC</fullName>
        <ecNumber evidence="5">3.1.3.45</ecNumber>
    </recommendedName>
    <alternativeName>
        <fullName evidence="11">KDO 8-P phosphatase</fullName>
    </alternativeName>
</protein>
<dbReference type="PANTHER" id="PTHR21485">
    <property type="entry name" value="HAD SUPERFAMILY MEMBERS CMAS AND KDSC"/>
    <property type="match status" value="1"/>
</dbReference>
<dbReference type="InterPro" id="IPR023214">
    <property type="entry name" value="HAD_sf"/>
</dbReference>
<dbReference type="Proteomes" id="UP000002586">
    <property type="component" value="Chromosome"/>
</dbReference>
<dbReference type="STRING" id="156889.Mmc1_3338"/>
<evidence type="ECO:0000256" key="13">
    <source>
        <dbReference type="PIRSR" id="PIRSR006118-2"/>
    </source>
</evidence>
<dbReference type="HOGENOM" id="CLU_106694_0_1_5"/>
<gene>
    <name evidence="14" type="ordered locus">Mmc1_3338</name>
</gene>
<dbReference type="GO" id="GO:0046872">
    <property type="term" value="F:metal ion binding"/>
    <property type="evidence" value="ECO:0007669"/>
    <property type="project" value="UniProtKB-KW"/>
</dbReference>
<feature type="binding site" evidence="12">
    <location>
        <position position="30"/>
    </location>
    <ligand>
        <name>substrate</name>
    </ligand>
</feature>
<feature type="binding site" evidence="12">
    <location>
        <position position="59"/>
    </location>
    <ligand>
        <name>substrate</name>
    </ligand>
</feature>
<evidence type="ECO:0000256" key="5">
    <source>
        <dbReference type="ARBA" id="ARBA00013066"/>
    </source>
</evidence>
<dbReference type="GO" id="GO:0009103">
    <property type="term" value="P:lipopolysaccharide biosynthetic process"/>
    <property type="evidence" value="ECO:0007669"/>
    <property type="project" value="UniProtKB-KW"/>
</dbReference>
<evidence type="ECO:0000256" key="3">
    <source>
        <dbReference type="ARBA" id="ARBA00005893"/>
    </source>
</evidence>
<evidence type="ECO:0000313" key="15">
    <source>
        <dbReference type="Proteomes" id="UP000002586"/>
    </source>
</evidence>
<proteinExistence type="inferred from homology"/>